<proteinExistence type="predicted"/>
<dbReference type="PROSITE" id="PS51257">
    <property type="entry name" value="PROKAR_LIPOPROTEIN"/>
    <property type="match status" value="1"/>
</dbReference>
<feature type="signal peptide" evidence="1">
    <location>
        <begin position="1"/>
        <end position="19"/>
    </location>
</feature>
<organism evidence="2 3">
    <name type="scientific">Neisseria sicca</name>
    <dbReference type="NCBI Taxonomy" id="490"/>
    <lineage>
        <taxon>Bacteria</taxon>
        <taxon>Pseudomonadati</taxon>
        <taxon>Pseudomonadota</taxon>
        <taxon>Betaproteobacteria</taxon>
        <taxon>Neisseriales</taxon>
        <taxon>Neisseriaceae</taxon>
        <taxon>Neisseria</taxon>
    </lineage>
</organism>
<protein>
    <submittedName>
        <fullName evidence="2">D-alanine-poly(Phosphoribitol) ligase</fullName>
    </submittedName>
</protein>
<dbReference type="EMBL" id="JABZQQ010000035">
    <property type="protein sequence ID" value="MBF1265110.1"/>
    <property type="molecule type" value="Genomic_DNA"/>
</dbReference>
<name>A0A930GVV7_NEISI</name>
<dbReference type="GO" id="GO:0016874">
    <property type="term" value="F:ligase activity"/>
    <property type="evidence" value="ECO:0007669"/>
    <property type="project" value="UniProtKB-KW"/>
</dbReference>
<dbReference type="Proteomes" id="UP000780345">
    <property type="component" value="Unassembled WGS sequence"/>
</dbReference>
<gene>
    <name evidence="2" type="ORF">HXM80_05365</name>
</gene>
<keyword evidence="2" id="KW-0436">Ligase</keyword>
<evidence type="ECO:0000313" key="2">
    <source>
        <dbReference type="EMBL" id="MBF1265110.1"/>
    </source>
</evidence>
<keyword evidence="1" id="KW-0732">Signal</keyword>
<evidence type="ECO:0000256" key="1">
    <source>
        <dbReference type="SAM" id="SignalP"/>
    </source>
</evidence>
<accession>A0A930GVV7</accession>
<sequence length="275" mass="30433">MIKNNTSQFFLLSVAVLLAACSPDKQDKVKESAVSAPLSSVLEKSNTNDKTVETDINKVESAPSSNCTNLHQIDGIDDFVRQVAENIDSSCLFERSPKELAAIWGIPGGDDPLAQAMFPDIDADDPENVNKVIEAIDQMTKGERSYNEQVIEPLVQEMKALRQQNTLVLSIGSHTSQGSNQPLRITRNFGIEATPEYLKKHGGGFGGSFQNISQLPEYLKARGKIFEAQRAFRLFNRDRSPDKPYLEIVFDESGKIISITVYENVSNPASEIHLM</sequence>
<comment type="caution">
    <text evidence="2">The sequence shown here is derived from an EMBL/GenBank/DDBJ whole genome shotgun (WGS) entry which is preliminary data.</text>
</comment>
<evidence type="ECO:0000313" key="3">
    <source>
        <dbReference type="Proteomes" id="UP000780345"/>
    </source>
</evidence>
<reference evidence="2" key="1">
    <citation type="submission" date="2020-04" db="EMBL/GenBank/DDBJ databases">
        <title>Deep metagenomics examines the oral microbiome during advanced dental caries in children, revealing novel taxa and co-occurrences with host molecules.</title>
        <authorList>
            <person name="Baker J.L."/>
            <person name="Morton J.T."/>
            <person name="Dinis M."/>
            <person name="Alvarez R."/>
            <person name="Tran N.C."/>
            <person name="Knight R."/>
            <person name="Edlund A."/>
        </authorList>
    </citation>
    <scope>NUCLEOTIDE SEQUENCE</scope>
    <source>
        <strain evidence="2">JCVI_32_bin.62</strain>
    </source>
</reference>
<dbReference type="AlphaFoldDB" id="A0A930GVV7"/>
<feature type="chain" id="PRO_5037440072" evidence="1">
    <location>
        <begin position="20"/>
        <end position="275"/>
    </location>
</feature>
<dbReference type="NCBIfam" id="NF046039">
    <property type="entry name" value="lipo_NMB0938"/>
    <property type="match status" value="1"/>
</dbReference>